<evidence type="ECO:0000313" key="5">
    <source>
        <dbReference type="EMBL" id="CAH4038308.1"/>
    </source>
</evidence>
<dbReference type="SUPFAM" id="SSF52058">
    <property type="entry name" value="L domain-like"/>
    <property type="match status" value="1"/>
</dbReference>
<keyword evidence="3" id="KW-0677">Repeat</keyword>
<gene>
    <name evidence="5" type="ORF">PIBRA_LOCUS13886</name>
</gene>
<dbReference type="AlphaFoldDB" id="A0A9P0TUZ1"/>
<organism evidence="5 6">
    <name type="scientific">Pieris brassicae</name>
    <name type="common">White butterfly</name>
    <name type="synonym">Large white butterfly</name>
    <dbReference type="NCBI Taxonomy" id="7116"/>
    <lineage>
        <taxon>Eukaryota</taxon>
        <taxon>Metazoa</taxon>
        <taxon>Ecdysozoa</taxon>
        <taxon>Arthropoda</taxon>
        <taxon>Hexapoda</taxon>
        <taxon>Insecta</taxon>
        <taxon>Pterygota</taxon>
        <taxon>Neoptera</taxon>
        <taxon>Endopterygota</taxon>
        <taxon>Lepidoptera</taxon>
        <taxon>Glossata</taxon>
        <taxon>Ditrysia</taxon>
        <taxon>Papilionoidea</taxon>
        <taxon>Pieridae</taxon>
        <taxon>Pierinae</taxon>
        <taxon>Pieris</taxon>
    </lineage>
</organism>
<evidence type="ECO:0000256" key="3">
    <source>
        <dbReference type="ARBA" id="ARBA00022737"/>
    </source>
</evidence>
<evidence type="ECO:0000256" key="4">
    <source>
        <dbReference type="SAM" id="Phobius"/>
    </source>
</evidence>
<dbReference type="PANTHER" id="PTHR24369:SF210">
    <property type="entry name" value="CHAOPTIN-RELATED"/>
    <property type="match status" value="1"/>
</dbReference>
<dbReference type="PANTHER" id="PTHR24369">
    <property type="entry name" value="ANTIGEN BSP, PUTATIVE-RELATED"/>
    <property type="match status" value="1"/>
</dbReference>
<dbReference type="InterPro" id="IPR001611">
    <property type="entry name" value="Leu-rich_rpt"/>
</dbReference>
<dbReference type="InterPro" id="IPR050541">
    <property type="entry name" value="LRR_TM_domain-containing"/>
</dbReference>
<evidence type="ECO:0000256" key="1">
    <source>
        <dbReference type="ARBA" id="ARBA00022614"/>
    </source>
</evidence>
<evidence type="ECO:0000256" key="2">
    <source>
        <dbReference type="ARBA" id="ARBA00022729"/>
    </source>
</evidence>
<dbReference type="EMBL" id="CALOZG010000086">
    <property type="protein sequence ID" value="CAH4038308.1"/>
    <property type="molecule type" value="Genomic_DNA"/>
</dbReference>
<evidence type="ECO:0000313" key="6">
    <source>
        <dbReference type="Proteomes" id="UP001152562"/>
    </source>
</evidence>
<keyword evidence="1" id="KW-0433">Leucine-rich repeat</keyword>
<dbReference type="InterPro" id="IPR036116">
    <property type="entry name" value="FN3_sf"/>
</dbReference>
<name>A0A9P0TUZ1_PIEBR</name>
<sequence>MKNTVWVVEGKNCQNVFQIISFLLVFLSVCRIENTLACPDLIDNDKCLCYTFEDATFLDCQDTILKDVKYALQSVPRIHTFSIYDLDTNEEELGPHFIPQNACIKHIHISRTSLKSIDDEVFVPIKKCLETLTIVSSKVKLIPYKAISGMLKLISIELTSNIIEDIPNYSFYGLPLMKLNIKGNMIQQILENAFSGLELTLREIDLSENNLTAFPITSIAKLKALRSLKLAWNEISLCPNVEDIQLKSLEYLDLNSNNFELISEDCLKFTTAFKNLNKVVQLDLDHNKLQTIPLELLNSIENHIQGINIKENVIICRCQKNNTWTWIQDHPKIIEPNSVKCLNNEYPNGKCNFPLIAQVSVDKHNDGSVSVSWFIRNRTSIKILQIMYYDEEESSEVYSKFINRNETSAALVKLNKNMNYVVCLLALYETPINYDEIIEGLPGNVTDINLNSFIKINRSIAETIITQSTTSECLPFDTYKKQLTAKSNNKVYRISSILNRRLGLIVGCSLGVVVFFIMVSVLLYTKIKERKRIAKSDPAWSEMNDYHSIHSKEDVLQCSNTASTDNILLGMSKSRYTSVDKIK</sequence>
<reference evidence="5" key="1">
    <citation type="submission" date="2022-05" db="EMBL/GenBank/DDBJ databases">
        <authorList>
            <person name="Okamura Y."/>
        </authorList>
    </citation>
    <scope>NUCLEOTIDE SEQUENCE</scope>
</reference>
<dbReference type="SMART" id="SM00369">
    <property type="entry name" value="LRR_TYP"/>
    <property type="match status" value="5"/>
</dbReference>
<dbReference type="Gene3D" id="3.80.10.10">
    <property type="entry name" value="Ribonuclease Inhibitor"/>
    <property type="match status" value="2"/>
</dbReference>
<proteinExistence type="predicted"/>
<comment type="caution">
    <text evidence="5">The sequence shown here is derived from an EMBL/GenBank/DDBJ whole genome shotgun (WGS) entry which is preliminary data.</text>
</comment>
<keyword evidence="4" id="KW-0472">Membrane</keyword>
<keyword evidence="6" id="KW-1185">Reference proteome</keyword>
<dbReference type="GO" id="GO:0005886">
    <property type="term" value="C:plasma membrane"/>
    <property type="evidence" value="ECO:0007669"/>
    <property type="project" value="TreeGrafter"/>
</dbReference>
<dbReference type="SUPFAM" id="SSF49265">
    <property type="entry name" value="Fibronectin type III"/>
    <property type="match status" value="1"/>
</dbReference>
<dbReference type="InterPro" id="IPR003591">
    <property type="entry name" value="Leu-rich_rpt_typical-subtyp"/>
</dbReference>
<dbReference type="Pfam" id="PF13855">
    <property type="entry name" value="LRR_8"/>
    <property type="match status" value="1"/>
</dbReference>
<feature type="transmembrane region" description="Helical" evidence="4">
    <location>
        <begin position="502"/>
        <end position="525"/>
    </location>
</feature>
<keyword evidence="4" id="KW-0812">Transmembrane</keyword>
<dbReference type="Proteomes" id="UP001152562">
    <property type="component" value="Unassembled WGS sequence"/>
</dbReference>
<keyword evidence="4" id="KW-1133">Transmembrane helix</keyword>
<dbReference type="Pfam" id="PF00560">
    <property type="entry name" value="LRR_1"/>
    <property type="match status" value="1"/>
</dbReference>
<evidence type="ECO:0008006" key="7">
    <source>
        <dbReference type="Google" id="ProtNLM"/>
    </source>
</evidence>
<accession>A0A9P0TUZ1</accession>
<dbReference type="InterPro" id="IPR032675">
    <property type="entry name" value="LRR_dom_sf"/>
</dbReference>
<protein>
    <recommendedName>
        <fullName evidence="7">LRRCT domain-containing protein</fullName>
    </recommendedName>
</protein>
<keyword evidence="2" id="KW-0732">Signal</keyword>